<dbReference type="FunFam" id="3.40.1020.10:FF:000001">
    <property type="entry name" value="L-threonine dehydratase"/>
    <property type="match status" value="1"/>
</dbReference>
<evidence type="ECO:0000256" key="10">
    <source>
        <dbReference type="ARBA" id="ARBA00023239"/>
    </source>
</evidence>
<evidence type="ECO:0000313" key="15">
    <source>
        <dbReference type="EMBL" id="ROH92163.1"/>
    </source>
</evidence>
<dbReference type="NCBIfam" id="NF006674">
    <property type="entry name" value="PRK09224.1"/>
    <property type="match status" value="1"/>
</dbReference>
<dbReference type="PROSITE" id="PS51672">
    <property type="entry name" value="ACT_LIKE"/>
    <property type="match status" value="2"/>
</dbReference>
<dbReference type="Proteomes" id="UP000282106">
    <property type="component" value="Unassembled WGS sequence"/>
</dbReference>
<dbReference type="Pfam" id="PF00585">
    <property type="entry name" value="Thr_dehydrat_C"/>
    <property type="match status" value="2"/>
</dbReference>
<dbReference type="GO" id="GO:0006565">
    <property type="term" value="P:L-serine catabolic process"/>
    <property type="evidence" value="ECO:0007669"/>
    <property type="project" value="TreeGrafter"/>
</dbReference>
<sequence>MADYRARIEAARVYDVAKVTPLEEARKLSTRLGNRVLLKREDLQPVHSFKLRGAYNKIVRLSDEQRARGVITASAGNHAQGVALAGKRLGIPTLICMPRTTPAIKVESVKALGGKVVLFGDAYDDAREHAEQLASERGLAMIHPYDDPDVIAGQGTVAKEVFEQLGDRPLDAIFVCVGGGGLLAGVAAYVKSVSPKTRVIAVEPEDSDCFARAYEAGRRVELKQVGLFADGVAVKQVGAEPWRVAKSLVDEVIRVDVDEICAAIRDGFNENRSICEPAGALGIAGLKKWVALHEVSGLTLAATVSGANMNFDRLRHVAERAELGDHSEAILAVTIPEQAGSFRRFLKQLGRRVVTEFNYRYAGPKEAHVFVGFKVASDAETAELVAQLRALDYPVVDLSQDEMAKTHVRYMVGGRAPGLVDEQLFRFEFPERPGACLDFLNAIGTRFNISLFHYRNHGAAYGRVLVGLQVPRGQSRECREALSSLGYPYWDETDNPAYALFLGGLEK</sequence>
<dbReference type="InterPro" id="IPR001721">
    <property type="entry name" value="TD_ACT-like"/>
</dbReference>
<feature type="domain" description="ACT-like" evidence="14">
    <location>
        <begin position="423"/>
        <end position="494"/>
    </location>
</feature>
<dbReference type="Gene3D" id="3.40.50.1100">
    <property type="match status" value="2"/>
</dbReference>
<evidence type="ECO:0000256" key="12">
    <source>
        <dbReference type="ARBA" id="ARBA00025527"/>
    </source>
</evidence>
<dbReference type="SUPFAM" id="SSF53686">
    <property type="entry name" value="Tryptophan synthase beta subunit-like PLP-dependent enzymes"/>
    <property type="match status" value="1"/>
</dbReference>
<dbReference type="InterPro" id="IPR038110">
    <property type="entry name" value="TD_ACT-like_sf"/>
</dbReference>
<keyword evidence="9 13" id="KW-0663">Pyridoxal phosphate</keyword>
<evidence type="ECO:0000256" key="11">
    <source>
        <dbReference type="ARBA" id="ARBA00023304"/>
    </source>
</evidence>
<dbReference type="EMBL" id="RJVO01000002">
    <property type="protein sequence ID" value="ROH92163.1"/>
    <property type="molecule type" value="Genomic_DNA"/>
</dbReference>
<evidence type="ECO:0000259" key="14">
    <source>
        <dbReference type="PROSITE" id="PS51672"/>
    </source>
</evidence>
<dbReference type="CDD" id="cd04906">
    <property type="entry name" value="ACT_ThrD-I_1"/>
    <property type="match status" value="1"/>
</dbReference>
<evidence type="ECO:0000256" key="8">
    <source>
        <dbReference type="ARBA" id="ARBA00022737"/>
    </source>
</evidence>
<comment type="function">
    <text evidence="12 13">Catalyzes the anaerobic formation of alpha-ketobutyrate and ammonia from threonine in a two-step reaction. The first step involved a dehydration of threonine and a production of enamine intermediates (aminocrotonate), which tautomerizes to its imine form (iminobutyrate). Both intermediates are unstable and short-lived. The second step is the nonenzymatic hydrolysis of the enamine/imine intermediates to form 2-ketobutyrate and free ammonia. In the low water environment of the cell, the second step is accelerated by RidA.</text>
</comment>
<keyword evidence="16" id="KW-1185">Reference proteome</keyword>
<dbReference type="UniPathway" id="UPA00047">
    <property type="reaction ID" value="UER00054"/>
</dbReference>
<dbReference type="InParanoid" id="A0A3N0VHD5"/>
<reference evidence="15 16" key="1">
    <citation type="submission" date="2018-10" db="EMBL/GenBank/DDBJ databases">
        <authorList>
            <person name="Chen W.-M."/>
        </authorList>
    </citation>
    <scope>NUCLEOTIDE SEQUENCE [LARGE SCALE GENOMIC DNA]</scope>
    <source>
        <strain evidence="15 16">THS-13</strain>
    </source>
</reference>
<dbReference type="GO" id="GO:0006567">
    <property type="term" value="P:L-threonine catabolic process"/>
    <property type="evidence" value="ECO:0007669"/>
    <property type="project" value="TreeGrafter"/>
</dbReference>
<proteinExistence type="inferred from homology"/>
<evidence type="ECO:0000256" key="4">
    <source>
        <dbReference type="ARBA" id="ARBA00010869"/>
    </source>
</evidence>
<name>A0A3N0VHD5_9GAMM</name>
<evidence type="ECO:0000256" key="9">
    <source>
        <dbReference type="ARBA" id="ARBA00022898"/>
    </source>
</evidence>
<keyword evidence="8" id="KW-0677">Repeat</keyword>
<dbReference type="InterPro" id="IPR005787">
    <property type="entry name" value="Thr_deHydtase_biosynth"/>
</dbReference>
<evidence type="ECO:0000256" key="6">
    <source>
        <dbReference type="ARBA" id="ARBA00022605"/>
    </source>
</evidence>
<keyword evidence="6 13" id="KW-0028">Amino-acid biosynthesis</keyword>
<evidence type="ECO:0000256" key="1">
    <source>
        <dbReference type="ARBA" id="ARBA00001274"/>
    </source>
</evidence>
<comment type="catalytic activity">
    <reaction evidence="1 13">
        <text>L-threonine = 2-oxobutanoate + NH4(+)</text>
        <dbReference type="Rhea" id="RHEA:22108"/>
        <dbReference type="ChEBI" id="CHEBI:16763"/>
        <dbReference type="ChEBI" id="CHEBI:28938"/>
        <dbReference type="ChEBI" id="CHEBI:57926"/>
        <dbReference type="EC" id="4.3.1.19"/>
    </reaction>
</comment>
<dbReference type="PROSITE" id="PS00165">
    <property type="entry name" value="DEHYDRATASE_SER_THR"/>
    <property type="match status" value="1"/>
</dbReference>
<dbReference type="CDD" id="cd01562">
    <property type="entry name" value="Thr-dehyd"/>
    <property type="match status" value="1"/>
</dbReference>
<dbReference type="EC" id="4.3.1.19" evidence="13"/>
<comment type="similarity">
    <text evidence="4 13">Belongs to the serine/threonine dehydratase family.</text>
</comment>
<dbReference type="PANTHER" id="PTHR48078:SF11">
    <property type="entry name" value="THREONINE DEHYDRATASE, MITOCHONDRIAL"/>
    <property type="match status" value="1"/>
</dbReference>
<dbReference type="NCBIfam" id="TIGR01124">
    <property type="entry name" value="ilvA_2Cterm"/>
    <property type="match status" value="1"/>
</dbReference>
<dbReference type="Gene3D" id="3.40.1020.10">
    <property type="entry name" value="Biosynthetic Threonine Deaminase, Domain 3"/>
    <property type="match status" value="1"/>
</dbReference>
<dbReference type="GO" id="GO:0030170">
    <property type="term" value="F:pyridoxal phosphate binding"/>
    <property type="evidence" value="ECO:0007669"/>
    <property type="project" value="InterPro"/>
</dbReference>
<dbReference type="Pfam" id="PF00291">
    <property type="entry name" value="PALP"/>
    <property type="match status" value="1"/>
</dbReference>
<feature type="domain" description="ACT-like" evidence="14">
    <location>
        <begin position="329"/>
        <end position="400"/>
    </location>
</feature>
<dbReference type="InterPro" id="IPR050147">
    <property type="entry name" value="Ser/Thr_Dehydratase"/>
</dbReference>
<dbReference type="InterPro" id="IPR036052">
    <property type="entry name" value="TrpB-like_PALP_sf"/>
</dbReference>
<dbReference type="InterPro" id="IPR000634">
    <property type="entry name" value="Ser/Thr_deHydtase_PyrdxlP-BS"/>
</dbReference>
<dbReference type="FunCoup" id="A0A3N0VHD5">
    <property type="interactions" value="399"/>
</dbReference>
<keyword evidence="11 13" id="KW-0100">Branched-chain amino acid biosynthesis</keyword>
<dbReference type="GO" id="GO:0004794">
    <property type="term" value="F:threonine deaminase activity"/>
    <property type="evidence" value="ECO:0007669"/>
    <property type="project" value="UniProtKB-UniRule"/>
</dbReference>
<gene>
    <name evidence="13 15" type="primary">ilvA</name>
    <name evidence="15" type="ORF">ED208_04920</name>
</gene>
<evidence type="ECO:0000256" key="3">
    <source>
        <dbReference type="ARBA" id="ARBA00004810"/>
    </source>
</evidence>
<comment type="cofactor">
    <cofactor evidence="2 13">
        <name>pyridoxal 5'-phosphate</name>
        <dbReference type="ChEBI" id="CHEBI:597326"/>
    </cofactor>
</comment>
<protein>
    <recommendedName>
        <fullName evidence="13">L-threonine dehydratase</fullName>
        <ecNumber evidence="13">4.3.1.19</ecNumber>
    </recommendedName>
    <alternativeName>
        <fullName evidence="13">Threonine deaminase</fullName>
    </alternativeName>
</protein>
<comment type="caution">
    <text evidence="15">The sequence shown here is derived from an EMBL/GenBank/DDBJ whole genome shotgun (WGS) entry which is preliminary data.</text>
</comment>
<comment type="subunit">
    <text evidence="5 13">Homotetramer.</text>
</comment>
<organism evidence="15 16">
    <name type="scientific">Stagnimonas aquatica</name>
    <dbReference type="NCBI Taxonomy" id="2689987"/>
    <lineage>
        <taxon>Bacteria</taxon>
        <taxon>Pseudomonadati</taxon>
        <taxon>Pseudomonadota</taxon>
        <taxon>Gammaproteobacteria</taxon>
        <taxon>Nevskiales</taxon>
        <taxon>Nevskiaceae</taxon>
        <taxon>Stagnimonas</taxon>
    </lineage>
</organism>
<evidence type="ECO:0000256" key="7">
    <source>
        <dbReference type="ARBA" id="ARBA00022624"/>
    </source>
</evidence>
<dbReference type="PANTHER" id="PTHR48078">
    <property type="entry name" value="THREONINE DEHYDRATASE, MITOCHONDRIAL-RELATED"/>
    <property type="match status" value="1"/>
</dbReference>
<dbReference type="InterPro" id="IPR045865">
    <property type="entry name" value="ACT-like_dom_sf"/>
</dbReference>
<dbReference type="GO" id="GO:0003941">
    <property type="term" value="F:L-serine ammonia-lyase activity"/>
    <property type="evidence" value="ECO:0007669"/>
    <property type="project" value="TreeGrafter"/>
</dbReference>
<evidence type="ECO:0000256" key="2">
    <source>
        <dbReference type="ARBA" id="ARBA00001933"/>
    </source>
</evidence>
<dbReference type="SUPFAM" id="SSF55021">
    <property type="entry name" value="ACT-like"/>
    <property type="match status" value="1"/>
</dbReference>
<dbReference type="InterPro" id="IPR001926">
    <property type="entry name" value="TrpB-like_PALP"/>
</dbReference>
<keyword evidence="7 13" id="KW-0412">Isoleucine biosynthesis</keyword>
<dbReference type="FunFam" id="3.40.50.1100:FF:000008">
    <property type="entry name" value="L-threonine dehydratase"/>
    <property type="match status" value="1"/>
</dbReference>
<dbReference type="GO" id="GO:0009097">
    <property type="term" value="P:isoleucine biosynthetic process"/>
    <property type="evidence" value="ECO:0007669"/>
    <property type="project" value="UniProtKB-UniRule"/>
</dbReference>
<evidence type="ECO:0000256" key="5">
    <source>
        <dbReference type="ARBA" id="ARBA00011881"/>
    </source>
</evidence>
<evidence type="ECO:0000313" key="16">
    <source>
        <dbReference type="Proteomes" id="UP000282106"/>
    </source>
</evidence>
<dbReference type="CDD" id="cd04907">
    <property type="entry name" value="ACT_ThrD-I_2"/>
    <property type="match status" value="1"/>
</dbReference>
<accession>A0A3N0VHD5</accession>
<evidence type="ECO:0000256" key="13">
    <source>
        <dbReference type="RuleBase" id="RU362012"/>
    </source>
</evidence>
<comment type="pathway">
    <text evidence="3 13">Amino-acid biosynthesis; L-isoleucine biosynthesis; 2-oxobutanoate from L-threonine: step 1/1.</text>
</comment>
<keyword evidence="10 13" id="KW-0456">Lyase</keyword>
<dbReference type="AlphaFoldDB" id="A0A3N0VHD5"/>